<dbReference type="PANTHER" id="PTHR47894">
    <property type="entry name" value="HTH-TYPE TRANSCRIPTIONAL REGULATOR GADX"/>
    <property type="match status" value="1"/>
</dbReference>
<feature type="domain" description="HTH araC/xylS-type" evidence="4">
    <location>
        <begin position="239"/>
        <end position="337"/>
    </location>
</feature>
<gene>
    <name evidence="5" type="ORF">HJO_00260</name>
</gene>
<dbReference type="STRING" id="1280950.HJO_00260"/>
<dbReference type="EMBL" id="ARYK01000001">
    <property type="protein sequence ID" value="KCZ93762.1"/>
    <property type="molecule type" value="Genomic_DNA"/>
</dbReference>
<keyword evidence="3" id="KW-0804">Transcription</keyword>
<evidence type="ECO:0000313" key="5">
    <source>
        <dbReference type="EMBL" id="KCZ93762.1"/>
    </source>
</evidence>
<evidence type="ECO:0000313" key="6">
    <source>
        <dbReference type="Proteomes" id="UP000025171"/>
    </source>
</evidence>
<dbReference type="PRINTS" id="PR00032">
    <property type="entry name" value="HTHARAC"/>
</dbReference>
<dbReference type="GO" id="GO:0000976">
    <property type="term" value="F:transcription cis-regulatory region binding"/>
    <property type="evidence" value="ECO:0007669"/>
    <property type="project" value="TreeGrafter"/>
</dbReference>
<keyword evidence="1" id="KW-0805">Transcription regulation</keyword>
<sequence length="342" mass="37809">MKQPTVSAGYAKALFDFAIRQGASAAELQSRSGLDAAVLGDPDNRVALQVYVDLTAAAKDLCNDPALPLHLGAAQNFTEISVVGLICYAADTMGEALAELNRFGRLVAELDVPGSDERFQVQQRDGGLWLVDTRADPNSFPEMTEETWSRFICETARNFPGHKLARQVHVTHARPAHGDAYERVMQAPVVFGSDRNAIEIDASWLTMPTNRANAYAFGVLSERAEKLLEELQSSGTVRGRVERLLIPILHKGDATMESVSAQLGMSRQSLYRRLKDEDISFEALHDDLRHRMAVHFLNARKVSVNETAYLVGFSDPSSFSRAFKRWTGESPGSWKRAYPNAP</sequence>
<comment type="caution">
    <text evidence="5">The sequence shown here is derived from an EMBL/GenBank/DDBJ whole genome shotgun (WGS) entry which is preliminary data.</text>
</comment>
<dbReference type="eggNOG" id="COG2207">
    <property type="taxonomic scope" value="Bacteria"/>
</dbReference>
<evidence type="ECO:0000256" key="2">
    <source>
        <dbReference type="ARBA" id="ARBA00023125"/>
    </source>
</evidence>
<keyword evidence="6" id="KW-1185">Reference proteome</keyword>
<dbReference type="PROSITE" id="PS01124">
    <property type="entry name" value="HTH_ARAC_FAMILY_2"/>
    <property type="match status" value="1"/>
</dbReference>
<evidence type="ECO:0000256" key="1">
    <source>
        <dbReference type="ARBA" id="ARBA00023015"/>
    </source>
</evidence>
<dbReference type="Proteomes" id="UP000025171">
    <property type="component" value="Unassembled WGS sequence"/>
</dbReference>
<dbReference type="GO" id="GO:0003700">
    <property type="term" value="F:DNA-binding transcription factor activity"/>
    <property type="evidence" value="ECO:0007669"/>
    <property type="project" value="InterPro"/>
</dbReference>
<dbReference type="SMART" id="SM00342">
    <property type="entry name" value="HTH_ARAC"/>
    <property type="match status" value="1"/>
</dbReference>
<organism evidence="5 6">
    <name type="scientific">Hyphomonas johnsonii MHS-2</name>
    <dbReference type="NCBI Taxonomy" id="1280950"/>
    <lineage>
        <taxon>Bacteria</taxon>
        <taxon>Pseudomonadati</taxon>
        <taxon>Pseudomonadota</taxon>
        <taxon>Alphaproteobacteria</taxon>
        <taxon>Hyphomonadales</taxon>
        <taxon>Hyphomonadaceae</taxon>
        <taxon>Hyphomonas</taxon>
    </lineage>
</organism>
<dbReference type="GO" id="GO:0005829">
    <property type="term" value="C:cytosol"/>
    <property type="evidence" value="ECO:0007669"/>
    <property type="project" value="TreeGrafter"/>
</dbReference>
<dbReference type="InterPro" id="IPR020449">
    <property type="entry name" value="Tscrpt_reg_AraC-type_HTH"/>
</dbReference>
<evidence type="ECO:0000259" key="4">
    <source>
        <dbReference type="PROSITE" id="PS01124"/>
    </source>
</evidence>
<dbReference type="SUPFAM" id="SSF46689">
    <property type="entry name" value="Homeodomain-like"/>
    <property type="match status" value="1"/>
</dbReference>
<dbReference type="InterPro" id="IPR032687">
    <property type="entry name" value="AraC-type_N"/>
</dbReference>
<dbReference type="Pfam" id="PF12833">
    <property type="entry name" value="HTH_18"/>
    <property type="match status" value="1"/>
</dbReference>
<dbReference type="Gene3D" id="1.10.10.60">
    <property type="entry name" value="Homeodomain-like"/>
    <property type="match status" value="1"/>
</dbReference>
<dbReference type="RefSeq" id="WP_035612381.1">
    <property type="nucleotide sequence ID" value="NZ_ARYK01000001.1"/>
</dbReference>
<reference evidence="5 6" key="1">
    <citation type="journal article" date="2014" name="Antonie Van Leeuwenhoek">
        <title>Hyphomonas beringensis sp. nov. and Hyphomonas chukchiensis sp. nov., isolated from surface seawater of the Bering Sea and Chukchi Sea.</title>
        <authorList>
            <person name="Li C."/>
            <person name="Lai Q."/>
            <person name="Li G."/>
            <person name="Dong C."/>
            <person name="Wang J."/>
            <person name="Liao Y."/>
            <person name="Shao Z."/>
        </authorList>
    </citation>
    <scope>NUCLEOTIDE SEQUENCE [LARGE SCALE GENOMIC DNA]</scope>
    <source>
        <strain evidence="5 6">MHS-2</strain>
    </source>
</reference>
<dbReference type="Pfam" id="PF12625">
    <property type="entry name" value="Arabinose_bd"/>
    <property type="match status" value="1"/>
</dbReference>
<dbReference type="PATRIC" id="fig|1280950.3.peg.53"/>
<dbReference type="OrthoDB" id="9805730at2"/>
<dbReference type="InterPro" id="IPR009057">
    <property type="entry name" value="Homeodomain-like_sf"/>
</dbReference>
<dbReference type="PANTHER" id="PTHR47894:SF1">
    <property type="entry name" value="HTH-TYPE TRANSCRIPTIONAL REGULATOR VQSM"/>
    <property type="match status" value="1"/>
</dbReference>
<proteinExistence type="predicted"/>
<accession>A0A059FT17</accession>
<dbReference type="InterPro" id="IPR018060">
    <property type="entry name" value="HTH_AraC"/>
</dbReference>
<dbReference type="AlphaFoldDB" id="A0A059FT17"/>
<keyword evidence="2" id="KW-0238">DNA-binding</keyword>
<evidence type="ECO:0000256" key="3">
    <source>
        <dbReference type="ARBA" id="ARBA00023163"/>
    </source>
</evidence>
<name>A0A059FT17_9PROT</name>
<protein>
    <submittedName>
        <fullName evidence="5">AraC family transcriptional regulator</fullName>
    </submittedName>
</protein>